<dbReference type="AlphaFoldDB" id="A0A8T1PXZ7"/>
<dbReference type="InterPro" id="IPR002562">
    <property type="entry name" value="3'-5'_exonuclease_dom"/>
</dbReference>
<dbReference type="Proteomes" id="UP000811609">
    <property type="component" value="Chromosome 7"/>
</dbReference>
<dbReference type="SMART" id="SM00474">
    <property type="entry name" value="35EXOc"/>
    <property type="match status" value="1"/>
</dbReference>
<proteinExistence type="predicted"/>
<dbReference type="PANTHER" id="PTHR47765:SF2">
    <property type="entry name" value="EXONUCLEASE MUT-7 HOMOLOG"/>
    <property type="match status" value="1"/>
</dbReference>
<accession>A0A8T1PXZ7</accession>
<organism evidence="2 3">
    <name type="scientific">Carya illinoinensis</name>
    <name type="common">Pecan</name>
    <dbReference type="NCBI Taxonomy" id="32201"/>
    <lineage>
        <taxon>Eukaryota</taxon>
        <taxon>Viridiplantae</taxon>
        <taxon>Streptophyta</taxon>
        <taxon>Embryophyta</taxon>
        <taxon>Tracheophyta</taxon>
        <taxon>Spermatophyta</taxon>
        <taxon>Magnoliopsida</taxon>
        <taxon>eudicotyledons</taxon>
        <taxon>Gunneridae</taxon>
        <taxon>Pentapetalae</taxon>
        <taxon>rosids</taxon>
        <taxon>fabids</taxon>
        <taxon>Fagales</taxon>
        <taxon>Juglandaceae</taxon>
        <taxon>Carya</taxon>
    </lineage>
</organism>
<dbReference type="GO" id="GO:0008408">
    <property type="term" value="F:3'-5' exonuclease activity"/>
    <property type="evidence" value="ECO:0007669"/>
    <property type="project" value="InterPro"/>
</dbReference>
<keyword evidence="3" id="KW-1185">Reference proteome</keyword>
<dbReference type="Pfam" id="PF01612">
    <property type="entry name" value="DNA_pol_A_exo1"/>
    <property type="match status" value="1"/>
</dbReference>
<reference evidence="2" key="1">
    <citation type="submission" date="2020-12" db="EMBL/GenBank/DDBJ databases">
        <title>WGS assembly of Carya illinoinensis cv. Pawnee.</title>
        <authorList>
            <person name="Platts A."/>
            <person name="Shu S."/>
            <person name="Wright S."/>
            <person name="Barry K."/>
            <person name="Edger P."/>
            <person name="Pires J.C."/>
            <person name="Schmutz J."/>
        </authorList>
    </citation>
    <scope>NUCLEOTIDE SEQUENCE</scope>
    <source>
        <tissue evidence="2">Leaf</tissue>
    </source>
</reference>
<dbReference type="GO" id="GO:0003676">
    <property type="term" value="F:nucleic acid binding"/>
    <property type="evidence" value="ECO:0007669"/>
    <property type="project" value="InterPro"/>
</dbReference>
<name>A0A8T1PXZ7_CARIL</name>
<gene>
    <name evidence="2" type="ORF">CIPAW_07G027300</name>
</gene>
<evidence type="ECO:0000313" key="3">
    <source>
        <dbReference type="Proteomes" id="UP000811609"/>
    </source>
</evidence>
<dbReference type="EMBL" id="CM031815">
    <property type="protein sequence ID" value="KAG6646714.1"/>
    <property type="molecule type" value="Genomic_DNA"/>
</dbReference>
<evidence type="ECO:0000313" key="2">
    <source>
        <dbReference type="EMBL" id="KAG6646714.1"/>
    </source>
</evidence>
<evidence type="ECO:0000259" key="1">
    <source>
        <dbReference type="SMART" id="SM00474"/>
    </source>
</evidence>
<sequence>MKFRALQQEVYQVLHNDPQPGPATFVIQCLYVLPIFGLYCEGFSHLIVSALRRFLKLGTDPADSLEAKDLATQLFLDIARGFVNHDERIVVKILEVFDIKLNNIEKAMYQVKERNECGCDAAKSFLEQYIFELIESQSYMVAVSLLEQFSIRQSRQSFLLSMIQNKQFQAAGKWATFMGKQMLCVLVQEYIDRNMLKHANDIIKKNNLRQEFPDVYHKSKESSLKKLAEKGCWEVAEAKTNSDRQLLEYLVNLAVEAGYSEKVDELCDRYSLEGFLHIKVPDTSYLHSRYLHLNKLVVEDINWVDEVDGLRNATCHFEGCKVVGVDCEWKPNYEKGSKPNKVSIMQIASEKTVFIFDLIKLFEDVPHILDNCMTRILQSPRILKLGYNFQCDMKQLAHSYGELECFRQYEMLLDIQNVFKERQGGLSGLAKKILGAGLNKTRRNSNWEQRPLTQNQLEYAALDAAVLVRIFLHVCSHSQPATVTGGHDKIDWKSHIVSHMDNNIKKSKKEIRSKKQLKAALIKEHCQSS</sequence>
<dbReference type="GO" id="GO:0006139">
    <property type="term" value="P:nucleobase-containing compound metabolic process"/>
    <property type="evidence" value="ECO:0007669"/>
    <property type="project" value="InterPro"/>
</dbReference>
<protein>
    <recommendedName>
        <fullName evidence="1">3'-5' exonuclease domain-containing protein</fullName>
    </recommendedName>
</protein>
<comment type="caution">
    <text evidence="2">The sequence shown here is derived from an EMBL/GenBank/DDBJ whole genome shotgun (WGS) entry which is preliminary data.</text>
</comment>
<feature type="domain" description="3'-5' exonuclease" evidence="1">
    <location>
        <begin position="301"/>
        <end position="479"/>
    </location>
</feature>
<dbReference type="InterPro" id="IPR052408">
    <property type="entry name" value="Exonuclease_MUT-7-like"/>
</dbReference>
<dbReference type="PANTHER" id="PTHR47765">
    <property type="entry name" value="3'-5' EXONUCLEASE DOMAIN-CONTAINING PROTEIN"/>
    <property type="match status" value="1"/>
</dbReference>